<protein>
    <recommendedName>
        <fullName evidence="4">Aromatic acid exporter family member 1</fullName>
    </recommendedName>
</protein>
<dbReference type="KEGG" id="sata:C5746_41215"/>
<gene>
    <name evidence="2" type="ORF">C5746_41215</name>
</gene>
<dbReference type="EMBL" id="CP027306">
    <property type="protein sequence ID" value="AXE82225.1"/>
    <property type="molecule type" value="Genomic_DNA"/>
</dbReference>
<reference evidence="2 3" key="1">
    <citation type="journal article" date="2018" name="Front. Microbiol.">
        <title>Genome Sequencing of Streptomyces atratus SCSIOZH16 and Activation Production of Nocardamine via Metabolic Engineering.</title>
        <authorList>
            <person name="Li Y."/>
            <person name="Zhang C."/>
            <person name="Liu C."/>
            <person name="Ju J."/>
            <person name="Ma J."/>
        </authorList>
    </citation>
    <scope>NUCLEOTIDE SEQUENCE [LARGE SCALE GENOMIC DNA]</scope>
    <source>
        <strain evidence="2 3">SCSIO_ZH16</strain>
    </source>
</reference>
<accession>A0A2Z5JS46</accession>
<evidence type="ECO:0008006" key="4">
    <source>
        <dbReference type="Google" id="ProtNLM"/>
    </source>
</evidence>
<feature type="transmembrane region" description="Helical" evidence="1">
    <location>
        <begin position="58"/>
        <end position="87"/>
    </location>
</feature>
<evidence type="ECO:0000313" key="2">
    <source>
        <dbReference type="EMBL" id="AXE82225.1"/>
    </source>
</evidence>
<keyword evidence="1" id="KW-0812">Transmembrane</keyword>
<sequence>MHGAKNLIAALLAWEFATLWIQGERPYVAVATALLMVNAATVYRSVTQAARSMATRAAGVLLALGTVWLLGSTAGSIAGIVGIALVAAGSRASDDRLQVASTAVLTLTAAAAAPVGHVVLTAIAALSGAVVGVAVNALVLPPIHLDESDGAVRDLARVMGALLRDMSHGLRERQHVARAHGWVEDGRGLGRRVADARERVQQGQESLRWNTCWAVRPQRRPVTYGDMLNTLHGVSLQVRGIARTLADNVDDAHTDHHLGQQFLDRYAEMLKLAGQAVEAFVEVDSAARPAEAREGLPAAIDRARAWHDTMTDLIGRGALAKPGAWHVYGSLMTDVERLLVDLDHAGRF</sequence>
<proteinExistence type="predicted"/>
<evidence type="ECO:0000313" key="3">
    <source>
        <dbReference type="Proteomes" id="UP000252698"/>
    </source>
</evidence>
<name>A0A2Z5JS46_STRAR</name>
<keyword evidence="1" id="KW-0472">Membrane</keyword>
<organism evidence="2 3">
    <name type="scientific">Streptomyces atratus</name>
    <dbReference type="NCBI Taxonomy" id="1893"/>
    <lineage>
        <taxon>Bacteria</taxon>
        <taxon>Bacillati</taxon>
        <taxon>Actinomycetota</taxon>
        <taxon>Actinomycetes</taxon>
        <taxon>Kitasatosporales</taxon>
        <taxon>Streptomycetaceae</taxon>
        <taxon>Streptomyces</taxon>
    </lineage>
</organism>
<dbReference type="AlphaFoldDB" id="A0A2Z5JS46"/>
<dbReference type="Proteomes" id="UP000252698">
    <property type="component" value="Chromosome"/>
</dbReference>
<feature type="transmembrane region" description="Helical" evidence="1">
    <location>
        <begin position="107"/>
        <end position="140"/>
    </location>
</feature>
<keyword evidence="1" id="KW-1133">Transmembrane helix</keyword>
<feature type="transmembrane region" description="Helical" evidence="1">
    <location>
        <begin position="27"/>
        <end position="46"/>
    </location>
</feature>
<evidence type="ECO:0000256" key="1">
    <source>
        <dbReference type="SAM" id="Phobius"/>
    </source>
</evidence>